<dbReference type="SUPFAM" id="SSF161070">
    <property type="entry name" value="SNF-like"/>
    <property type="match status" value="1"/>
</dbReference>
<protein>
    <submittedName>
        <fullName evidence="8">Uncharacterized protein</fullName>
    </submittedName>
</protein>
<feature type="transmembrane region" description="Helical" evidence="7">
    <location>
        <begin position="20"/>
        <end position="48"/>
    </location>
</feature>
<comment type="subcellular location">
    <subcellularLocation>
        <location evidence="1">Membrane</location>
        <topology evidence="1">Multi-pass membrane protein</topology>
    </subcellularLocation>
</comment>
<evidence type="ECO:0000256" key="1">
    <source>
        <dbReference type="ARBA" id="ARBA00004141"/>
    </source>
</evidence>
<accession>A0A818QGJ9</accession>
<keyword evidence="6" id="KW-1015">Disulfide bond</keyword>
<evidence type="ECO:0000256" key="6">
    <source>
        <dbReference type="PIRSR" id="PIRSR600175-2"/>
    </source>
</evidence>
<dbReference type="PANTHER" id="PTHR11616:SF240">
    <property type="entry name" value="BLOATED TUBULES, ISOFORM B-RELATED"/>
    <property type="match status" value="1"/>
</dbReference>
<name>A0A818QGJ9_9BILA</name>
<dbReference type="AlphaFoldDB" id="A0A818QGJ9"/>
<dbReference type="GO" id="GO:0005886">
    <property type="term" value="C:plasma membrane"/>
    <property type="evidence" value="ECO:0007669"/>
    <property type="project" value="TreeGrafter"/>
</dbReference>
<dbReference type="InterPro" id="IPR000175">
    <property type="entry name" value="Na/ntran_symport"/>
</dbReference>
<sequence>MVVNEVAPPERKQWTNPVEFFLTLVAFGAFLIPYTFMLIFIGAPVFYLELTLGQFTSAGPLVVWKVNPLLRGIGYASMATNCFWGLYYMVLIAYCFYYLIASFQLVVPWSTCDNWWNTPLCTDQKTLANMSRNKRFN</sequence>
<dbReference type="GO" id="GO:0035725">
    <property type="term" value="P:sodium ion transmembrane transport"/>
    <property type="evidence" value="ECO:0007669"/>
    <property type="project" value="TreeGrafter"/>
</dbReference>
<evidence type="ECO:0000256" key="2">
    <source>
        <dbReference type="ARBA" id="ARBA00022448"/>
    </source>
</evidence>
<organism evidence="8 9">
    <name type="scientific">Adineta steineri</name>
    <dbReference type="NCBI Taxonomy" id="433720"/>
    <lineage>
        <taxon>Eukaryota</taxon>
        <taxon>Metazoa</taxon>
        <taxon>Spiralia</taxon>
        <taxon>Gnathifera</taxon>
        <taxon>Rotifera</taxon>
        <taxon>Eurotatoria</taxon>
        <taxon>Bdelloidea</taxon>
        <taxon>Adinetida</taxon>
        <taxon>Adinetidae</taxon>
        <taxon>Adineta</taxon>
    </lineage>
</organism>
<dbReference type="PROSITE" id="PS50267">
    <property type="entry name" value="NA_NEUROTRAN_SYMP_3"/>
    <property type="match status" value="1"/>
</dbReference>
<dbReference type="GO" id="GO:0006865">
    <property type="term" value="P:amino acid transport"/>
    <property type="evidence" value="ECO:0007669"/>
    <property type="project" value="TreeGrafter"/>
</dbReference>
<dbReference type="EMBL" id="CAJOAZ010000405">
    <property type="protein sequence ID" value="CAF3639745.1"/>
    <property type="molecule type" value="Genomic_DNA"/>
</dbReference>
<evidence type="ECO:0000256" key="7">
    <source>
        <dbReference type="SAM" id="Phobius"/>
    </source>
</evidence>
<dbReference type="Pfam" id="PF00209">
    <property type="entry name" value="SNF"/>
    <property type="match status" value="1"/>
</dbReference>
<feature type="transmembrane region" description="Helical" evidence="7">
    <location>
        <begin position="86"/>
        <end position="107"/>
    </location>
</feature>
<evidence type="ECO:0000313" key="8">
    <source>
        <dbReference type="EMBL" id="CAF3639745.1"/>
    </source>
</evidence>
<keyword evidence="4 7" id="KW-1133">Transmembrane helix</keyword>
<dbReference type="Proteomes" id="UP000663844">
    <property type="component" value="Unassembled WGS sequence"/>
</dbReference>
<dbReference type="PANTHER" id="PTHR11616">
    <property type="entry name" value="SODIUM/CHLORIDE DEPENDENT TRANSPORTER"/>
    <property type="match status" value="1"/>
</dbReference>
<evidence type="ECO:0000256" key="4">
    <source>
        <dbReference type="ARBA" id="ARBA00022989"/>
    </source>
</evidence>
<reference evidence="8" key="1">
    <citation type="submission" date="2021-02" db="EMBL/GenBank/DDBJ databases">
        <authorList>
            <person name="Nowell W R."/>
        </authorList>
    </citation>
    <scope>NUCLEOTIDE SEQUENCE</scope>
</reference>
<evidence type="ECO:0000256" key="3">
    <source>
        <dbReference type="ARBA" id="ARBA00022692"/>
    </source>
</evidence>
<dbReference type="InterPro" id="IPR037272">
    <property type="entry name" value="SNS_sf"/>
</dbReference>
<feature type="disulfide bond" evidence="6">
    <location>
        <begin position="112"/>
        <end position="121"/>
    </location>
</feature>
<comment type="caution">
    <text evidence="8">The sequence shown here is derived from an EMBL/GenBank/DDBJ whole genome shotgun (WGS) entry which is preliminary data.</text>
</comment>
<dbReference type="PRINTS" id="PR00176">
    <property type="entry name" value="NANEUSMPORT"/>
</dbReference>
<keyword evidence="2" id="KW-0813">Transport</keyword>
<dbReference type="PROSITE" id="PS00754">
    <property type="entry name" value="NA_NEUROTRAN_SYMP_2"/>
    <property type="match status" value="1"/>
</dbReference>
<gene>
    <name evidence="8" type="ORF">OXD698_LOCUS8402</name>
</gene>
<keyword evidence="5 7" id="KW-0472">Membrane</keyword>
<keyword evidence="3 7" id="KW-0812">Transmembrane</keyword>
<proteinExistence type="predicted"/>
<evidence type="ECO:0000256" key="5">
    <source>
        <dbReference type="ARBA" id="ARBA00023136"/>
    </source>
</evidence>
<evidence type="ECO:0000313" key="9">
    <source>
        <dbReference type="Proteomes" id="UP000663844"/>
    </source>
</evidence>